<dbReference type="EMBL" id="GL871521">
    <property type="protein sequence ID" value="EGC28902.1"/>
    <property type="molecule type" value="Genomic_DNA"/>
</dbReference>
<dbReference type="Proteomes" id="UP000001064">
    <property type="component" value="Unassembled WGS sequence"/>
</dbReference>
<dbReference type="GeneID" id="10506954"/>
<protein>
    <submittedName>
        <fullName evidence="1">Uncharacterized protein</fullName>
    </submittedName>
</protein>
<dbReference type="RefSeq" id="XP_003294567.1">
    <property type="nucleotide sequence ID" value="XM_003294519.1"/>
</dbReference>
<evidence type="ECO:0000313" key="1">
    <source>
        <dbReference type="EMBL" id="EGC28902.1"/>
    </source>
</evidence>
<evidence type="ECO:0000313" key="2">
    <source>
        <dbReference type="Proteomes" id="UP000001064"/>
    </source>
</evidence>
<proteinExistence type="predicted"/>
<dbReference type="KEGG" id="dpp:DICPUDRAFT_159590"/>
<sequence length="78" mass="9498">MEISLPQKFFEALPYEDEEKIQKEQRYSDKTHFEITMAINVLLYLSTCFPSDEETPELTIKENEFKRIKQILEFYKRD</sequence>
<organism evidence="1 2">
    <name type="scientific">Dictyostelium purpureum</name>
    <name type="common">Slime mold</name>
    <dbReference type="NCBI Taxonomy" id="5786"/>
    <lineage>
        <taxon>Eukaryota</taxon>
        <taxon>Amoebozoa</taxon>
        <taxon>Evosea</taxon>
        <taxon>Eumycetozoa</taxon>
        <taxon>Dictyostelia</taxon>
        <taxon>Dictyosteliales</taxon>
        <taxon>Dictyosteliaceae</taxon>
        <taxon>Dictyostelium</taxon>
    </lineage>
</organism>
<keyword evidence="2" id="KW-1185">Reference proteome</keyword>
<accession>F1A4H3</accession>
<dbReference type="InParanoid" id="F1A4H3"/>
<name>F1A4H3_DICPU</name>
<dbReference type="VEuPathDB" id="AmoebaDB:DICPUDRAFT_159590"/>
<dbReference type="AlphaFoldDB" id="F1A4H3"/>
<gene>
    <name evidence="1" type="ORF">DICPUDRAFT_159590</name>
</gene>
<reference evidence="2" key="1">
    <citation type="journal article" date="2011" name="Genome Biol.">
        <title>Comparative genomics of the social amoebae Dictyostelium discoideum and Dictyostelium purpureum.</title>
        <authorList>
            <consortium name="US DOE Joint Genome Institute (JGI-PGF)"/>
            <person name="Sucgang R."/>
            <person name="Kuo A."/>
            <person name="Tian X."/>
            <person name="Salerno W."/>
            <person name="Parikh A."/>
            <person name="Feasley C.L."/>
            <person name="Dalin E."/>
            <person name="Tu H."/>
            <person name="Huang E."/>
            <person name="Barry K."/>
            <person name="Lindquist E."/>
            <person name="Shapiro H."/>
            <person name="Bruce D."/>
            <person name="Schmutz J."/>
            <person name="Salamov A."/>
            <person name="Fey P."/>
            <person name="Gaudet P."/>
            <person name="Anjard C."/>
            <person name="Babu M.M."/>
            <person name="Basu S."/>
            <person name="Bushmanova Y."/>
            <person name="van der Wel H."/>
            <person name="Katoh-Kurasawa M."/>
            <person name="Dinh C."/>
            <person name="Coutinho P.M."/>
            <person name="Saito T."/>
            <person name="Elias M."/>
            <person name="Schaap P."/>
            <person name="Kay R.R."/>
            <person name="Henrissat B."/>
            <person name="Eichinger L."/>
            <person name="Rivero F."/>
            <person name="Putnam N.H."/>
            <person name="West C.M."/>
            <person name="Loomis W.F."/>
            <person name="Chisholm R.L."/>
            <person name="Shaulsky G."/>
            <person name="Strassmann J.E."/>
            <person name="Queller D.C."/>
            <person name="Kuspa A."/>
            <person name="Grigoriev I.V."/>
        </authorList>
    </citation>
    <scope>NUCLEOTIDE SEQUENCE [LARGE SCALE GENOMIC DNA]</scope>
    <source>
        <strain evidence="2">QSDP1</strain>
    </source>
</reference>